<accession>A0AAJ0XG40</accession>
<dbReference type="InterPro" id="IPR009061">
    <property type="entry name" value="DNA-bd_dom_put_sf"/>
</dbReference>
<dbReference type="PROSITE" id="PS00397">
    <property type="entry name" value="RECOMBINASES_1"/>
    <property type="match status" value="1"/>
</dbReference>
<dbReference type="GO" id="GO:0000150">
    <property type="term" value="F:DNA strand exchange activity"/>
    <property type="evidence" value="ECO:0007669"/>
    <property type="project" value="InterPro"/>
</dbReference>
<evidence type="ECO:0000256" key="2">
    <source>
        <dbReference type="ARBA" id="ARBA00023125"/>
    </source>
</evidence>
<evidence type="ECO:0000256" key="1">
    <source>
        <dbReference type="ARBA" id="ARBA00022908"/>
    </source>
</evidence>
<feature type="domain" description="Resolvase/invertase-type recombinase catalytic" evidence="6">
    <location>
        <begin position="58"/>
        <end position="200"/>
    </location>
</feature>
<proteinExistence type="predicted"/>
<dbReference type="Gene3D" id="1.10.1660.10">
    <property type="match status" value="1"/>
</dbReference>
<dbReference type="AlphaFoldDB" id="A0AAJ0XG40"/>
<dbReference type="GO" id="GO:0006355">
    <property type="term" value="P:regulation of DNA-templated transcription"/>
    <property type="evidence" value="ECO:0007669"/>
    <property type="project" value="InterPro"/>
</dbReference>
<dbReference type="Gene3D" id="1.10.287.2170">
    <property type="match status" value="1"/>
</dbReference>
<reference evidence="7" key="2">
    <citation type="journal article" date="2020" name="Microorganisms">
        <title>Osmotic Adaptation and Compatible Solute Biosynthesis of Phototrophic Bacteria as Revealed from Genome Analyses.</title>
        <authorList>
            <person name="Imhoff J.F."/>
            <person name="Rahn T."/>
            <person name="Kunzel S."/>
            <person name="Keller A."/>
            <person name="Neulinger S.C."/>
        </authorList>
    </citation>
    <scope>NUCLEOTIDE SEQUENCE</scope>
    <source>
        <strain evidence="7">DSM 4395</strain>
    </source>
</reference>
<evidence type="ECO:0000259" key="6">
    <source>
        <dbReference type="PROSITE" id="PS51736"/>
    </source>
</evidence>
<dbReference type="EMBL" id="NHSF01000059">
    <property type="protein sequence ID" value="MBK5931078.1"/>
    <property type="molecule type" value="Genomic_DNA"/>
</dbReference>
<evidence type="ECO:0000256" key="4">
    <source>
        <dbReference type="PIRSR" id="PIRSR606118-50"/>
    </source>
</evidence>
<dbReference type="RefSeq" id="WP_201245893.1">
    <property type="nucleotide sequence ID" value="NZ_NHSF01000059.1"/>
</dbReference>
<dbReference type="Proteomes" id="UP001296967">
    <property type="component" value="Unassembled WGS sequence"/>
</dbReference>
<comment type="caution">
    <text evidence="7">The sequence shown here is derived from an EMBL/GenBank/DDBJ whole genome shotgun (WGS) entry which is preliminary data.</text>
</comment>
<dbReference type="GO" id="GO:0015074">
    <property type="term" value="P:DNA integration"/>
    <property type="evidence" value="ECO:0007669"/>
    <property type="project" value="UniProtKB-KW"/>
</dbReference>
<dbReference type="InterPro" id="IPR048046">
    <property type="entry name" value="Transpos_IS607"/>
</dbReference>
<keyword evidence="1" id="KW-0229">DNA integration</keyword>
<dbReference type="SMART" id="SM00857">
    <property type="entry name" value="Resolvase"/>
    <property type="match status" value="1"/>
</dbReference>
<evidence type="ECO:0000256" key="3">
    <source>
        <dbReference type="ARBA" id="ARBA00023172"/>
    </source>
</evidence>
<dbReference type="CDD" id="cd03769">
    <property type="entry name" value="SR_IS607_transposase_like"/>
    <property type="match status" value="1"/>
</dbReference>
<dbReference type="InterPro" id="IPR051491">
    <property type="entry name" value="Recombinase/Transposase-rel"/>
</dbReference>
<dbReference type="GO" id="GO:0003677">
    <property type="term" value="F:DNA binding"/>
    <property type="evidence" value="ECO:0007669"/>
    <property type="project" value="UniProtKB-KW"/>
</dbReference>
<evidence type="ECO:0000313" key="8">
    <source>
        <dbReference type="Proteomes" id="UP001296967"/>
    </source>
</evidence>
<dbReference type="InterPro" id="IPR041718">
    <property type="entry name" value="IS607_transposase-like"/>
</dbReference>
<gene>
    <name evidence="7" type="ORF">CCR82_11225</name>
</gene>
<dbReference type="PROSITE" id="PS51736">
    <property type="entry name" value="RECOMBINASES_3"/>
    <property type="match status" value="1"/>
</dbReference>
<dbReference type="Gene3D" id="3.40.50.1390">
    <property type="entry name" value="Resolvase, N-terminal catalytic domain"/>
    <property type="match status" value="1"/>
</dbReference>
<dbReference type="Pfam" id="PF00376">
    <property type="entry name" value="MerR"/>
    <property type="match status" value="1"/>
</dbReference>
<keyword evidence="3" id="KW-0233">DNA recombination</keyword>
<protein>
    <submittedName>
        <fullName evidence="7">IS607 family transposase</fullName>
    </submittedName>
</protein>
<sequence length="217" mass="24409">MERKLVKIGEAAALIGSTPATLRKWEATGELLPTRKTKGGTRYYAVADLLALGDTDVPTICYARVSSHDQKADLDRQHETLEAYCAAKGWRSEVIRDLGSGMNYRKKGLQRLLEMILRRQMRRLVLTHKDRLLRFGSELVFALCEIQGIEIVIIHKGSQPSFEEELAQDVLEIITVLSARLYGSRSRKHKKLLADLQSAGDAIAEELGLYDVTRTQD</sequence>
<dbReference type="NCBIfam" id="NF033518">
    <property type="entry name" value="transpos_IS607"/>
    <property type="match status" value="1"/>
</dbReference>
<dbReference type="SUPFAM" id="SSF53041">
    <property type="entry name" value="Resolvase-like"/>
    <property type="match status" value="1"/>
</dbReference>
<evidence type="ECO:0000256" key="5">
    <source>
        <dbReference type="PROSITE-ProRule" id="PRU10137"/>
    </source>
</evidence>
<reference evidence="7" key="1">
    <citation type="submission" date="2017-05" db="EMBL/GenBank/DDBJ databases">
        <authorList>
            <person name="Imhoff J.F."/>
            <person name="Rahn T."/>
            <person name="Kuenzel S."/>
            <person name="Neulinger S.C."/>
        </authorList>
    </citation>
    <scope>NUCLEOTIDE SEQUENCE</scope>
    <source>
        <strain evidence="7">DSM 4395</strain>
    </source>
</reference>
<dbReference type="PANTHER" id="PTHR36172">
    <property type="match status" value="1"/>
</dbReference>
<feature type="active site" description="O-(5'-phospho-DNA)-serine intermediate" evidence="4 5">
    <location>
        <position position="66"/>
    </location>
</feature>
<organism evidence="7 8">
    <name type="scientific">Halochromatium salexigens</name>
    <name type="common">Chromatium salexigens</name>
    <dbReference type="NCBI Taxonomy" id="49447"/>
    <lineage>
        <taxon>Bacteria</taxon>
        <taxon>Pseudomonadati</taxon>
        <taxon>Pseudomonadota</taxon>
        <taxon>Gammaproteobacteria</taxon>
        <taxon>Chromatiales</taxon>
        <taxon>Chromatiaceae</taxon>
        <taxon>Halochromatium</taxon>
    </lineage>
</organism>
<dbReference type="PANTHER" id="PTHR36172:SF1">
    <property type="entry name" value="RESOLVASE-RELATED"/>
    <property type="match status" value="1"/>
</dbReference>
<name>A0AAJ0XG40_HALSE</name>
<dbReference type="Pfam" id="PF00239">
    <property type="entry name" value="Resolvase"/>
    <property type="match status" value="1"/>
</dbReference>
<dbReference type="InterPro" id="IPR006119">
    <property type="entry name" value="Resolv_N"/>
</dbReference>
<keyword evidence="8" id="KW-1185">Reference proteome</keyword>
<dbReference type="FunFam" id="3.40.50.1390:FF:000002">
    <property type="entry name" value="ORF1 in transposon ISC1904"/>
    <property type="match status" value="1"/>
</dbReference>
<dbReference type="InterPro" id="IPR006118">
    <property type="entry name" value="Recombinase_CS"/>
</dbReference>
<dbReference type="InterPro" id="IPR000551">
    <property type="entry name" value="MerR-type_HTH_dom"/>
</dbReference>
<dbReference type="InterPro" id="IPR036162">
    <property type="entry name" value="Resolvase-like_N_sf"/>
</dbReference>
<dbReference type="SUPFAM" id="SSF46955">
    <property type="entry name" value="Putative DNA-binding domain"/>
    <property type="match status" value="1"/>
</dbReference>
<keyword evidence="2" id="KW-0238">DNA-binding</keyword>
<evidence type="ECO:0000313" key="7">
    <source>
        <dbReference type="EMBL" id="MBK5931078.1"/>
    </source>
</evidence>